<dbReference type="CDD" id="cd07377">
    <property type="entry name" value="WHTH_GntR"/>
    <property type="match status" value="1"/>
</dbReference>
<dbReference type="InterPro" id="IPR000524">
    <property type="entry name" value="Tscrpt_reg_HTH_GntR"/>
</dbReference>
<proteinExistence type="inferred from homology"/>
<dbReference type="Gene3D" id="1.10.10.10">
    <property type="entry name" value="Winged helix-like DNA-binding domain superfamily/Winged helix DNA-binding domain"/>
    <property type="match status" value="1"/>
</dbReference>
<evidence type="ECO:0000256" key="1">
    <source>
        <dbReference type="ARBA" id="ARBA00005384"/>
    </source>
</evidence>
<dbReference type="InterPro" id="IPR004839">
    <property type="entry name" value="Aminotransferase_I/II_large"/>
</dbReference>
<evidence type="ECO:0000256" key="5">
    <source>
        <dbReference type="ARBA" id="ARBA00023163"/>
    </source>
</evidence>
<dbReference type="InterPro" id="IPR051446">
    <property type="entry name" value="HTH_trans_reg/aminotransferase"/>
</dbReference>
<name>A0ABT6P7W6_9BACT</name>
<dbReference type="Pfam" id="PF00155">
    <property type="entry name" value="Aminotran_1_2"/>
    <property type="match status" value="1"/>
</dbReference>
<accession>A0ABT6P7W6</accession>
<evidence type="ECO:0000259" key="6">
    <source>
        <dbReference type="PROSITE" id="PS50949"/>
    </source>
</evidence>
<keyword evidence="3" id="KW-0805">Transcription regulation</keyword>
<sequence>MAYPGTYQMRSHTWKPRLRRSSAPLYAAIVDALAADISAGKLRGGDRLPTHRDLANAVGASLGTITRAYAEAERRGLVRSQVGSGTFVNGLMDGDAYSPMLDRSRIDLGPTAAPILSGDLGHCALTAALANLSSRADLGALSGYQSHGGTAAQRAAGARWLGTTGVVASPEEITVCSGAQHATAILLSTLATTTGVLVEELTYPGALSAAQWLRLPTHPVEIDEAGLVPEALAQACRSSRAKVLYCTPTNHNPTTSIMPIERRRAIVAICREYGVTILENGALAPLVADAPPPLAALAPETTYYIGSLSKATVPALRVGFLRSPTEARHLLESAAAATVWSGSPLLAEIATQWINDGTAAAIRDARRREAAARQTIAAAMLKGTPYLAHPTAYFLWMRIPEHRRAMEVIEQAAAQNVLLGPAHLFAARAGSAPNALRVSLGAAKSCNELERGLSILAKLLDGSPTSPWSVMP</sequence>
<keyword evidence="5" id="KW-0804">Transcription</keyword>
<dbReference type="Gene3D" id="3.40.640.10">
    <property type="entry name" value="Type I PLP-dependent aspartate aminotransferase-like (Major domain)"/>
    <property type="match status" value="1"/>
</dbReference>
<dbReference type="PROSITE" id="PS50949">
    <property type="entry name" value="HTH_GNTR"/>
    <property type="match status" value="1"/>
</dbReference>
<dbReference type="SMART" id="SM00345">
    <property type="entry name" value="HTH_GNTR"/>
    <property type="match status" value="1"/>
</dbReference>
<dbReference type="PANTHER" id="PTHR46577">
    <property type="entry name" value="HTH-TYPE TRANSCRIPTIONAL REGULATORY PROTEIN GABR"/>
    <property type="match status" value="1"/>
</dbReference>
<dbReference type="GO" id="GO:0008483">
    <property type="term" value="F:transaminase activity"/>
    <property type="evidence" value="ECO:0007669"/>
    <property type="project" value="UniProtKB-KW"/>
</dbReference>
<comment type="similarity">
    <text evidence="1">In the C-terminal section; belongs to the class-I pyridoxal-phosphate-dependent aminotransferase family.</text>
</comment>
<keyword evidence="7" id="KW-0032">Aminotransferase</keyword>
<dbReference type="Proteomes" id="UP001160301">
    <property type="component" value="Unassembled WGS sequence"/>
</dbReference>
<evidence type="ECO:0000256" key="2">
    <source>
        <dbReference type="ARBA" id="ARBA00022898"/>
    </source>
</evidence>
<organism evidence="7 8">
    <name type="scientific">Polyangium sorediatum</name>
    <dbReference type="NCBI Taxonomy" id="889274"/>
    <lineage>
        <taxon>Bacteria</taxon>
        <taxon>Pseudomonadati</taxon>
        <taxon>Myxococcota</taxon>
        <taxon>Polyangia</taxon>
        <taxon>Polyangiales</taxon>
        <taxon>Polyangiaceae</taxon>
        <taxon>Polyangium</taxon>
    </lineage>
</organism>
<evidence type="ECO:0000256" key="3">
    <source>
        <dbReference type="ARBA" id="ARBA00023015"/>
    </source>
</evidence>
<dbReference type="CDD" id="cd00609">
    <property type="entry name" value="AAT_like"/>
    <property type="match status" value="1"/>
</dbReference>
<gene>
    <name evidence="7" type="ORF">QHF89_43155</name>
</gene>
<dbReference type="Pfam" id="PF00392">
    <property type="entry name" value="GntR"/>
    <property type="match status" value="1"/>
</dbReference>
<feature type="domain" description="HTH gntR-type" evidence="6">
    <location>
        <begin position="23"/>
        <end position="91"/>
    </location>
</feature>
<dbReference type="InterPro" id="IPR036390">
    <property type="entry name" value="WH_DNA-bd_sf"/>
</dbReference>
<evidence type="ECO:0000313" key="8">
    <source>
        <dbReference type="Proteomes" id="UP001160301"/>
    </source>
</evidence>
<dbReference type="InterPro" id="IPR015421">
    <property type="entry name" value="PyrdxlP-dep_Trfase_major"/>
</dbReference>
<dbReference type="EMBL" id="JARZHI010000080">
    <property type="protein sequence ID" value="MDI1436382.1"/>
    <property type="molecule type" value="Genomic_DNA"/>
</dbReference>
<dbReference type="SUPFAM" id="SSF46785">
    <property type="entry name" value="Winged helix' DNA-binding domain"/>
    <property type="match status" value="1"/>
</dbReference>
<keyword evidence="4" id="KW-0238">DNA-binding</keyword>
<dbReference type="PANTHER" id="PTHR46577:SF1">
    <property type="entry name" value="HTH-TYPE TRANSCRIPTIONAL REGULATORY PROTEIN GABR"/>
    <property type="match status" value="1"/>
</dbReference>
<dbReference type="InterPro" id="IPR015424">
    <property type="entry name" value="PyrdxlP-dep_Trfase"/>
</dbReference>
<comment type="caution">
    <text evidence="7">The sequence shown here is derived from an EMBL/GenBank/DDBJ whole genome shotgun (WGS) entry which is preliminary data.</text>
</comment>
<protein>
    <submittedName>
        <fullName evidence="7">PLP-dependent aminotransferase family protein</fullName>
    </submittedName>
</protein>
<evidence type="ECO:0000313" key="7">
    <source>
        <dbReference type="EMBL" id="MDI1436382.1"/>
    </source>
</evidence>
<keyword evidence="2" id="KW-0663">Pyridoxal phosphate</keyword>
<evidence type="ECO:0000256" key="4">
    <source>
        <dbReference type="ARBA" id="ARBA00023125"/>
    </source>
</evidence>
<reference evidence="7 8" key="1">
    <citation type="submission" date="2023-04" db="EMBL/GenBank/DDBJ databases">
        <title>The genome sequence of Polyangium sorediatum DSM14670.</title>
        <authorList>
            <person name="Zhang X."/>
        </authorList>
    </citation>
    <scope>NUCLEOTIDE SEQUENCE [LARGE SCALE GENOMIC DNA]</scope>
    <source>
        <strain evidence="7 8">DSM 14670</strain>
    </source>
</reference>
<dbReference type="SUPFAM" id="SSF53383">
    <property type="entry name" value="PLP-dependent transferases"/>
    <property type="match status" value="1"/>
</dbReference>
<dbReference type="InterPro" id="IPR036388">
    <property type="entry name" value="WH-like_DNA-bd_sf"/>
</dbReference>
<keyword evidence="8" id="KW-1185">Reference proteome</keyword>
<keyword evidence="7" id="KW-0808">Transferase</keyword>